<dbReference type="AlphaFoldDB" id="C8W2I4"/>
<keyword evidence="1" id="KW-0472">Membrane</keyword>
<keyword evidence="1" id="KW-1133">Transmembrane helix</keyword>
<keyword evidence="3" id="KW-1185">Reference proteome</keyword>
<reference evidence="2 3" key="1">
    <citation type="journal article" date="2009" name="Stand. Genomic Sci.">
        <title>Complete genome sequence of Desulfotomaculum acetoxidans type strain (5575).</title>
        <authorList>
            <person name="Spring S."/>
            <person name="Lapidus A."/>
            <person name="Schroder M."/>
            <person name="Gleim D."/>
            <person name="Sims D."/>
            <person name="Meincke L."/>
            <person name="Glavina Del Rio T."/>
            <person name="Tice H."/>
            <person name="Copeland A."/>
            <person name="Cheng J.F."/>
            <person name="Lucas S."/>
            <person name="Chen F."/>
            <person name="Nolan M."/>
            <person name="Bruce D."/>
            <person name="Goodwin L."/>
            <person name="Pitluck S."/>
            <person name="Ivanova N."/>
            <person name="Mavromatis K."/>
            <person name="Mikhailova N."/>
            <person name="Pati A."/>
            <person name="Chen A."/>
            <person name="Palaniappan K."/>
            <person name="Land M."/>
            <person name="Hauser L."/>
            <person name="Chang Y.J."/>
            <person name="Jeffries C.D."/>
            <person name="Chain P."/>
            <person name="Saunders E."/>
            <person name="Brettin T."/>
            <person name="Detter J.C."/>
            <person name="Goker M."/>
            <person name="Bristow J."/>
            <person name="Eisen J.A."/>
            <person name="Markowitz V."/>
            <person name="Hugenholtz P."/>
            <person name="Kyrpides N.C."/>
            <person name="Klenk H.P."/>
            <person name="Han C."/>
        </authorList>
    </citation>
    <scope>NUCLEOTIDE SEQUENCE [LARGE SCALE GENOMIC DNA]</scope>
    <source>
        <strain evidence="3">ATCC 49208 / DSM 771 / VKM B-1644</strain>
    </source>
</reference>
<proteinExistence type="predicted"/>
<dbReference type="Proteomes" id="UP000002217">
    <property type="component" value="Chromosome"/>
</dbReference>
<dbReference type="KEGG" id="dae:Dtox_2910"/>
<organism evidence="2 3">
    <name type="scientific">Desulfofarcimen acetoxidans (strain ATCC 49208 / DSM 771 / KCTC 5769 / VKM B-1644 / 5575)</name>
    <name type="common">Desulfotomaculum acetoxidans</name>
    <dbReference type="NCBI Taxonomy" id="485916"/>
    <lineage>
        <taxon>Bacteria</taxon>
        <taxon>Bacillati</taxon>
        <taxon>Bacillota</taxon>
        <taxon>Clostridia</taxon>
        <taxon>Eubacteriales</taxon>
        <taxon>Peptococcaceae</taxon>
        <taxon>Desulfofarcimen</taxon>
    </lineage>
</organism>
<feature type="transmembrane region" description="Helical" evidence="1">
    <location>
        <begin position="6"/>
        <end position="25"/>
    </location>
</feature>
<gene>
    <name evidence="2" type="ordered locus">Dtox_2910</name>
</gene>
<keyword evidence="1" id="KW-0812">Transmembrane</keyword>
<protein>
    <submittedName>
        <fullName evidence="2">Uncharacterized protein</fullName>
    </submittedName>
</protein>
<feature type="transmembrane region" description="Helical" evidence="1">
    <location>
        <begin position="32"/>
        <end position="51"/>
    </location>
</feature>
<accession>C8W2I4</accession>
<dbReference type="HOGENOM" id="CLU_3060837_0_0_9"/>
<evidence type="ECO:0000313" key="3">
    <source>
        <dbReference type="Proteomes" id="UP000002217"/>
    </source>
</evidence>
<name>C8W2I4_DESAS</name>
<evidence type="ECO:0000256" key="1">
    <source>
        <dbReference type="SAM" id="Phobius"/>
    </source>
</evidence>
<sequence length="53" mass="5992">MDFIFGIITGTGATLSFFVSLHSLFIKKNNMWIFYSIISGIMGSLFISYSVQF</sequence>
<dbReference type="EMBL" id="CP001720">
    <property type="protein sequence ID" value="ACV63668.1"/>
    <property type="molecule type" value="Genomic_DNA"/>
</dbReference>
<evidence type="ECO:0000313" key="2">
    <source>
        <dbReference type="EMBL" id="ACV63668.1"/>
    </source>
</evidence>